<dbReference type="Gene3D" id="2.60.120.10">
    <property type="entry name" value="Jelly Rolls"/>
    <property type="match status" value="1"/>
</dbReference>
<dbReference type="InterPro" id="IPR013096">
    <property type="entry name" value="Cupin_2"/>
</dbReference>
<comment type="caution">
    <text evidence="2">The sequence shown here is derived from an EMBL/GenBank/DDBJ whole genome shotgun (WGS) entry which is preliminary data.</text>
</comment>
<proteinExistence type="predicted"/>
<dbReference type="Pfam" id="PF07883">
    <property type="entry name" value="Cupin_2"/>
    <property type="match status" value="1"/>
</dbReference>
<evidence type="ECO:0000259" key="1">
    <source>
        <dbReference type="Pfam" id="PF07883"/>
    </source>
</evidence>
<accession>A0ABT8BZC9</accession>
<dbReference type="EMBL" id="JAUFQC010000027">
    <property type="protein sequence ID" value="MDN3611774.1"/>
    <property type="molecule type" value="Genomic_DNA"/>
</dbReference>
<dbReference type="InterPro" id="IPR011051">
    <property type="entry name" value="RmlC_Cupin_sf"/>
</dbReference>
<dbReference type="RefSeq" id="WP_076590312.1">
    <property type="nucleotide sequence ID" value="NZ_JABEYA020000008.1"/>
</dbReference>
<protein>
    <submittedName>
        <fullName evidence="2">Cupin domain-containing protein</fullName>
    </submittedName>
</protein>
<evidence type="ECO:0000313" key="3">
    <source>
        <dbReference type="Proteomes" id="UP001238540"/>
    </source>
</evidence>
<feature type="domain" description="Cupin type-2" evidence="1">
    <location>
        <begin position="39"/>
        <end position="97"/>
    </location>
</feature>
<dbReference type="PANTHER" id="PTHR36114:SF1">
    <property type="entry name" value="16.7 KDA PROTEIN IN WHIE LOCUS"/>
    <property type="match status" value="1"/>
</dbReference>
<dbReference type="Proteomes" id="UP001238540">
    <property type="component" value="Unassembled WGS sequence"/>
</dbReference>
<evidence type="ECO:0000313" key="2">
    <source>
        <dbReference type="EMBL" id="MDN3611774.1"/>
    </source>
</evidence>
<name>A0ABT8BZC9_9VIBR</name>
<dbReference type="PANTHER" id="PTHR36114">
    <property type="entry name" value="16.7 KDA PROTEIN IN WHIE LOCUS"/>
    <property type="match status" value="1"/>
</dbReference>
<sequence>MKAEPINFLEKFSQISECWSPSLIAEMNDCQFKLVKIEGEFVWHVHPETDKVFVVLEGAMGVEFRDRVVTIEEGEMLVVPKGVEHKPLAHGESKIMLIEPKPER</sequence>
<dbReference type="SUPFAM" id="SSF51182">
    <property type="entry name" value="RmlC-like cupins"/>
    <property type="match status" value="1"/>
</dbReference>
<dbReference type="InterPro" id="IPR014710">
    <property type="entry name" value="RmlC-like_jellyroll"/>
</dbReference>
<keyword evidence="3" id="KW-1185">Reference proteome</keyword>
<reference evidence="3" key="1">
    <citation type="journal article" date="2019" name="Int. J. Syst. Evol. Microbiol.">
        <title>The Global Catalogue of Microorganisms (GCM) 10K type strain sequencing project: providing services to taxonomists for standard genome sequencing and annotation.</title>
        <authorList>
            <consortium name="The Broad Institute Genomics Platform"/>
            <consortium name="The Broad Institute Genome Sequencing Center for Infectious Disease"/>
            <person name="Wu L."/>
            <person name="Ma J."/>
        </authorList>
    </citation>
    <scope>NUCLEOTIDE SEQUENCE [LARGE SCALE GENOMIC DNA]</scope>
    <source>
        <strain evidence="3">CECT 7398</strain>
    </source>
</reference>
<dbReference type="InterPro" id="IPR052044">
    <property type="entry name" value="PKS_Associated_Protein"/>
</dbReference>
<gene>
    <name evidence="2" type="ORF">QWZ16_19440</name>
</gene>
<dbReference type="CDD" id="cd02226">
    <property type="entry name" value="cupin_YdbB-like"/>
    <property type="match status" value="1"/>
</dbReference>
<organism evidence="2 3">
    <name type="scientific">Vibrio ostreicida</name>
    <dbReference type="NCBI Taxonomy" id="526588"/>
    <lineage>
        <taxon>Bacteria</taxon>
        <taxon>Pseudomonadati</taxon>
        <taxon>Pseudomonadota</taxon>
        <taxon>Gammaproteobacteria</taxon>
        <taxon>Vibrionales</taxon>
        <taxon>Vibrionaceae</taxon>
        <taxon>Vibrio</taxon>
    </lineage>
</organism>